<dbReference type="SUPFAM" id="SSF48726">
    <property type="entry name" value="Immunoglobulin"/>
    <property type="match status" value="1"/>
</dbReference>
<proteinExistence type="predicted"/>
<dbReference type="STRING" id="915059.NH26_01245"/>
<dbReference type="RefSeq" id="WP_044226552.1">
    <property type="nucleotide sequence ID" value="NZ_JRYR02000001.1"/>
</dbReference>
<reference evidence="6 7" key="1">
    <citation type="journal article" date="2012" name="Int. J. Syst. Evol. Microbiol.">
        <title>Flammeovirga pacifica sp. nov., isolated from deep-sea sediment.</title>
        <authorList>
            <person name="Xu H."/>
            <person name="Fu Y."/>
            <person name="Yang N."/>
            <person name="Ding Z."/>
            <person name="Lai Q."/>
            <person name="Zeng R."/>
        </authorList>
    </citation>
    <scope>NUCLEOTIDE SEQUENCE [LARGE SCALE GENOMIC DNA]</scope>
    <source>
        <strain evidence="7">DSM 24597 / LMG 26175 / WPAGA1</strain>
    </source>
</reference>
<dbReference type="NCBIfam" id="TIGR04183">
    <property type="entry name" value="Por_Secre_tail"/>
    <property type="match status" value="1"/>
</dbReference>
<feature type="chain" id="PRO_5010211298" description="Ig-like domain-containing protein" evidence="4">
    <location>
        <begin position="28"/>
        <end position="2636"/>
    </location>
</feature>
<evidence type="ECO:0000313" key="6">
    <source>
        <dbReference type="EMBL" id="OHX65071.1"/>
    </source>
</evidence>
<dbReference type="PROSITE" id="PS50835">
    <property type="entry name" value="IG_LIKE"/>
    <property type="match status" value="1"/>
</dbReference>
<dbReference type="Pfam" id="PF18962">
    <property type="entry name" value="Por_Secre_tail"/>
    <property type="match status" value="1"/>
</dbReference>
<feature type="domain" description="Ig-like" evidence="5">
    <location>
        <begin position="2305"/>
        <end position="2380"/>
    </location>
</feature>
<name>A0A1S1YVM1_FLAPC</name>
<protein>
    <recommendedName>
        <fullName evidence="5">Ig-like domain-containing protein</fullName>
    </recommendedName>
</protein>
<keyword evidence="7" id="KW-1185">Reference proteome</keyword>
<dbReference type="PROSITE" id="PS51450">
    <property type="entry name" value="LRR"/>
    <property type="match status" value="3"/>
</dbReference>
<accession>A0A1S1YVM1</accession>
<evidence type="ECO:0000256" key="1">
    <source>
        <dbReference type="ARBA" id="ARBA00022614"/>
    </source>
</evidence>
<dbReference type="EMBL" id="JRYR02000001">
    <property type="protein sequence ID" value="OHX65071.1"/>
    <property type="molecule type" value="Genomic_DNA"/>
</dbReference>
<dbReference type="PANTHER" id="PTHR48051">
    <property type="match status" value="1"/>
</dbReference>
<comment type="caution">
    <text evidence="6">The sequence shown here is derived from an EMBL/GenBank/DDBJ whole genome shotgun (WGS) entry which is preliminary data.</text>
</comment>
<dbReference type="Gene3D" id="3.80.10.10">
    <property type="entry name" value="Ribonuclease Inhibitor"/>
    <property type="match status" value="2"/>
</dbReference>
<keyword evidence="2 4" id="KW-0732">Signal</keyword>
<dbReference type="InterPro" id="IPR036179">
    <property type="entry name" value="Ig-like_dom_sf"/>
</dbReference>
<dbReference type="InterPro" id="IPR032675">
    <property type="entry name" value="LRR_dom_sf"/>
</dbReference>
<keyword evidence="3" id="KW-0677">Repeat</keyword>
<dbReference type="InterPro" id="IPR007110">
    <property type="entry name" value="Ig-like_dom"/>
</dbReference>
<evidence type="ECO:0000256" key="2">
    <source>
        <dbReference type="ARBA" id="ARBA00022729"/>
    </source>
</evidence>
<dbReference type="PANTHER" id="PTHR48051:SF46">
    <property type="entry name" value="LEUCINE RICH REPEAT-CONTAINING DOMAIN PROTEIN"/>
    <property type="match status" value="1"/>
</dbReference>
<keyword evidence="1" id="KW-0433">Leucine-rich repeat</keyword>
<dbReference type="InterPro" id="IPR001611">
    <property type="entry name" value="Leu-rich_rpt"/>
</dbReference>
<evidence type="ECO:0000256" key="4">
    <source>
        <dbReference type="SAM" id="SignalP"/>
    </source>
</evidence>
<sequence>MNKLYKRFIAALTISIFCAFSSTILYGQNFEQLTNFSSPNAGVFGNKISYSPDGKTIITHGDNGEINFYEYKDNALVHQKNVEIKHTKRTINVDGNDYVFYPSTVSGYVDINNNDSNNTNFVKTASNVDEIWVAENGSGQFFVYIKVNQIDGSYATVSSQNDIITVNQKLLDSSTILGYPYDTNHSFTPSAVEDDISLFGQHITFENDFTIYVGDPQYDAHTGRIVKYVIDNGVWTEKETESITPSNLNYFVNFGKFLEFSFFNNQTNKALQVFGDNYIYSTKDYTDTNIRYSSKESFISTTETTYPYFFNQNLNSTSSLNVINSEGKQNLYLITFEAGDDIFENKLITAENYDKIFDVEIYEDFDEFYIYVTGLKNGVEVVETYLSLDHQTFSLVTGGTLQLNTLGNTGNNQLQIAKIGNEKYSIFSRADQSVSFFSLGDNYEFTLDGKTEINHTGDWTTLGSGVYSQGLTYLFSNPTTKTIEQFRAPYTTIKNGEWDTPSVWKNGMPPLFEDENAEVLISHLVELGYNVNLDLLTIDANGQLNLVEPIEGSGGITSNLIDNLGLIFLYDNTTIISKSILNKQNLTITGTNTTLICPSIINTGYLNINSSSTYLEIGGNNKGFINSFDDIIISHTFNSEGNINFPDETKGFKIYPDENLNFSVSGPISSFVEVEDVNESSAIVYFIGNLQINNELKVYGNVLDASNASLIMGNGAPDAKSYINLGNISQLSFDNLLTKSNTTITDLDYNEAVINITNELTLYEKLTLEAINLKLAYQGSEDIIRGSQPISIVAGYDSHIQVDLKTEVAAPFSINYPIEGQIMEDGPGPFVDASFKLNVHEINYSSGGETGIVLYLNNYDAYSEPIKDIEGSDYGRIPGKSWFVEGTENVKDFGASISTKITDKAGFNFSNGNELKIHSKAIIGGVDFLVDASGTLDNVTFNALEPVLAEAYDLEVITSNYGKVFTSTEDGYLGQNIWDITGHPSNLKDIIFVKHDVSHDDFSNNIFNEMTIETAANFITSSNLESYPASPPVFELNSLTTNSTSTFVTDYVNLIINNHLHLDNNLSGDYTQSLAVGQPEPVLTFKGDHITTNDKVNASIDYSSFNIAKGDIPRNVIISPSVKVTNGSFKVEHPSDTVTFTNTFSLSNGSTIQQGGNLIFDNTSDGLRRDYTLAFGGEFPYDLTSLKIKETGNFTFASSATIKDSLFAKNTTGIYLGEFVTLEVLGEQLDGAVKADARPFELEVGEFLGISPMMFPSQLNIKNNPTQKRPYLIGADIGLISSIGDTLYVINGNDLGNNSGAIKHIVKDHNASAKLVVDIDNYITERNIINDDTEYVEISLSVTDPITGNLRNLDKEEIPVVKYLGAEITNFEIEERTITDPQTEASLHFTLVKIPTTEFSDVISGTPGRFTIETYIKHEVYTSLITPTVTTVYDYLPTGFIVSEDLTPLTNFLSSLEFRTGDFTSNFGVTWSPEDLSSWSGDMADFEGMENIIDLNEYGELEAIHIEDKNIDAWDLMTLNGNLEFLDRGEGEGEGEFPIGPLELEQGGELLPGEYQDVTINADNNYLYFDQFYDFIPGISPLINYNPATPFDVIEKSYVITSLVTYNLNDNGYYASNYAWLKKQEDGTFKDISNYNSTLAIDSLIHAGDYTIKLTEAESDFRFTVDIEFNLDITPGDADKEILKLILDNAGVVYDDTKPMREWKDDILFNDFGYVVSLNLDDLELTSIPSEVQDLIYLEDLSLANNNIEDIPSFMYEISLSKLNIDNNKLYFDDFDDLSSLEGTSITNTTQKFDTEKKTINVKHGKSITLSPNTSYEVLSYRWEKDDNDLMSNSNTFTIADMRLHHDGIYKLYHSSSVYPGFEFLVYEGTVNHLLGDNDITKLQAILDNNNIEYVVADGFRNWLSNDTDIDSSGHVVHLDLSSLGLTETPSGLSDLTNLISIDLKDNILFYDDLESLGTLLNIVDFIPQNYNETVEIVEVTQYSNYTYDQINIEYNGQLDYNWYYNGEFYARDFELSVENFNLNKEGKYTLMVNETDPKWAGLEYQVATINLIYKSLISEQDSIALHQLFTEMNVDFDDTQRIIEWPNFSFDPETGSIIGLDLNDLEGVSTLSSLINHFDELESLKLYGSNISSLPSELWSLPNLNYLDLSNNDLDDEDITNLGNLINLRTLWLSENNFNTLPDLGNLSQLLYLIANDNDISNLDFGLSSLVNLNFISFAGNQLEDLNIDFSSFNNLTKIDFSRNKISEWTSALPSSLEELILYSNLLETIEGIPTNVQLDIADNYLFFDDFEGYDKSTITKYIPQNYPIYYENVALIEGGAYSVRIPIEIKPEYVFTWYKDGIIQGTFKNNSITLENMSAFDVGIYSCFISHTYWSDLNIKIAEIGVGFDCSDNLTVDVEPTTATDFCFNEEVLATIKTTVNEEDVTYAWYNGEIPMQLQNSASLTIHEVGAYSVRVRNANGCIALSDTIHVTKSDVISTPEIIANGDSLFVSNVYDSYTYAWYLDGELISSGFSSIFYSTFGNYSVEAISENGCSTLSFDYTVGEDDVTSVENDLVQLNLYPQPANEYIFIDNLSQPIEELRAYDISGQLHSLQYNLEQNKTRINTSDLSNGLYIINIKTTDGQLYHQKIMISN</sequence>
<dbReference type="Proteomes" id="UP000179797">
    <property type="component" value="Unassembled WGS sequence"/>
</dbReference>
<dbReference type="InterPro" id="IPR003591">
    <property type="entry name" value="Leu-rich_rpt_typical-subtyp"/>
</dbReference>
<dbReference type="InterPro" id="IPR026444">
    <property type="entry name" value="Secre_tail"/>
</dbReference>
<feature type="signal peptide" evidence="4">
    <location>
        <begin position="1"/>
        <end position="27"/>
    </location>
</feature>
<organism evidence="6 7">
    <name type="scientific">Flammeovirga pacifica</name>
    <dbReference type="NCBI Taxonomy" id="915059"/>
    <lineage>
        <taxon>Bacteria</taxon>
        <taxon>Pseudomonadati</taxon>
        <taxon>Bacteroidota</taxon>
        <taxon>Cytophagia</taxon>
        <taxon>Cytophagales</taxon>
        <taxon>Flammeovirgaceae</taxon>
        <taxon>Flammeovirga</taxon>
    </lineage>
</organism>
<dbReference type="GO" id="GO:0005737">
    <property type="term" value="C:cytoplasm"/>
    <property type="evidence" value="ECO:0007669"/>
    <property type="project" value="TreeGrafter"/>
</dbReference>
<evidence type="ECO:0000259" key="5">
    <source>
        <dbReference type="PROSITE" id="PS50835"/>
    </source>
</evidence>
<evidence type="ECO:0000256" key="3">
    <source>
        <dbReference type="ARBA" id="ARBA00022737"/>
    </source>
</evidence>
<dbReference type="InterPro" id="IPR050216">
    <property type="entry name" value="LRR_domain-containing"/>
</dbReference>
<evidence type="ECO:0000313" key="7">
    <source>
        <dbReference type="Proteomes" id="UP000179797"/>
    </source>
</evidence>
<dbReference type="OrthoDB" id="1525027at2"/>
<dbReference type="SUPFAM" id="SSF52058">
    <property type="entry name" value="L domain-like"/>
    <property type="match status" value="2"/>
</dbReference>
<dbReference type="SMART" id="SM00369">
    <property type="entry name" value="LRR_TYP"/>
    <property type="match status" value="5"/>
</dbReference>
<gene>
    <name evidence="6" type="ORF">NH26_01245</name>
</gene>